<name>A0A196SFS0_BLAHN</name>
<dbReference type="EMBL" id="LXWW01000210">
    <property type="protein sequence ID" value="OAO14819.1"/>
    <property type="molecule type" value="Genomic_DNA"/>
</dbReference>
<sequence>MIRKLQYHCSQETPDWNAVDSVFNILWLMKKKCIGRFSDEDKHILWDCFFWFIQNNPTACPVTNPVSLFTSLFGKKQEGYTVTMPMQDVVKWCFTYLSVPPIITDGCDVRQVIYSDYQKPIPNIVATFMRTLAKYISFDQYREVIAMFLPDFPPSTLPVKNNVVLLLASLYPPHFFDLSFTTRIMSCFQYGPRDSMNSILDLVVNMLHYDKAQEFPWSDYISTLTQGGIMLLGSLSTNSMSLKRLDSLFKDLLFVGDRRDDGVTKGELVILQFLHSFLPVIQPGSSHAQKEEAPEVMKLLDALCGEVFEEITKEIAHLLRSNPDPLRMKRFLVDVSVSDSTNMADFCNTPSLNLLLDFFLEVFRCSVANGSVMHCFTIANLTSLRPVEVMESLQTAFEDITTNDTAAEHLLRPLYFVYLVLHLLIQLLNEPWTNQPAPDDCRAHFTLRELEQKVVEFNAWAFDVASRMLCHNNNKENTLACIGVISALFLDKTYMRYLPITERQDQLDMWAAEVIPAMVRCVLQGKDCIDLERMPDMCTDVFRDKVSCGMNHIAGLLSSDVCARIVRECVELIGEEELDDDVHLSLAVVMLEQFVKDSSLDKLLLKKLNDAIRPYHEEKGAALKMEAGRVINDMSLLKNTMKHLFLYMKFLSRASAVAFLQQEQQTYLSLLLSPNTLVTPLVVNSLLDLFAGCAEDRLDWSVVTSLVTNLENTRQMIAAQLTANADVCNALVHLFFTPVAAYLDEHYATIDLPALHSLLTAYMKLYDIFLFSDVIAERANDTVNILLDADSYAAFTRFSKASIVEKVMTRVSDSDQRANSLLAVWTTQDMPSVTRVQSLLQLLKNAPRNQIPSLYYAVQTHMNKKSEDAATRLRCTQSLYMNSFIQARVSVIYHLNGCRALFDDQAECHLPCLQHFLRFVARRSKPVASLVATFWKKDLPVAAIPSLLAAYFGLLQDTLATPSTTPDAFTSYSIAVLLGGLSAMKLYPVIVLLRDPALLCSLLRAIDTIERRGSELLTNLDLQTAHESISLLVSFLVSLRVSHFIRGSDELRALLYDLCTASASWSNRCFYLFLLTELQASGFDVHMTASFLQHILRSHESLTVRCAVRLFVLNTPLFVEALRTLPAAEQPAVIRFFAKNALTDPTDVLPAKGAVVHDAYSKDVQALLARNLAIMVNCGLTDHDGVTMTVKNARSYVIWLYHKMMEAEPGLLLPLYSFCIEQLHCSEEEKNHMLTTHAMVIAAALVSYDVTDASLPCYAAFEELLEKIASLNLKSIENDLLFPFLFFSRAAVPRLMANCNWVLRVLAREKTTTVSAFLVNVVLFAFLHDHDRTAFWLVRGACTASDGVRAFDLIDRDMIALLLDGSVDLVSIPYRSMLVSLLLLCGYDKQRLLASIERMHAQMQTEENDVLFHIQYLSAMASVVSANYALTIPILTEPVYERLAMQYVEAILEACGSTKSMLKSMASVYLKKSLLKSRLSTGVFHLCLPLFDKMMEAATTVTAQRDLVELLGLFYSIARQRMTADDAERMEALALKLLRSANKDVREAAQQSFTLYLDTLEKAKKEAVFRRFAAVLAGRRKLEPEEEEQAIRVVCAVVLDDTSSLRPLTKEALLFLLHYDSAKAAVNDIIANMISRFKKTHVKQLYRLKREFEEEDWEMLNANTKYVSYFL</sequence>
<evidence type="ECO:0000313" key="2">
    <source>
        <dbReference type="Proteomes" id="UP000078348"/>
    </source>
</evidence>
<organism evidence="1 2">
    <name type="scientific">Blastocystis sp. subtype 1 (strain ATCC 50177 / NandII)</name>
    <dbReference type="NCBI Taxonomy" id="478820"/>
    <lineage>
        <taxon>Eukaryota</taxon>
        <taxon>Sar</taxon>
        <taxon>Stramenopiles</taxon>
        <taxon>Bigyra</taxon>
        <taxon>Opalozoa</taxon>
        <taxon>Opalinata</taxon>
        <taxon>Blastocystidae</taxon>
        <taxon>Blastocystis</taxon>
    </lineage>
</organism>
<dbReference type="Proteomes" id="UP000078348">
    <property type="component" value="Unassembled WGS sequence"/>
</dbReference>
<reference evidence="1 2" key="1">
    <citation type="submission" date="2016-05" db="EMBL/GenBank/DDBJ databases">
        <title>Nuclear genome of Blastocystis sp. subtype 1 NandII.</title>
        <authorList>
            <person name="Gentekaki E."/>
            <person name="Curtis B."/>
            <person name="Stairs C."/>
            <person name="Eme L."/>
            <person name="Herman E."/>
            <person name="Klimes V."/>
            <person name="Arias M.C."/>
            <person name="Elias M."/>
            <person name="Hilliou F."/>
            <person name="Klute M."/>
            <person name="Malik S.-B."/>
            <person name="Pightling A."/>
            <person name="Rachubinski R."/>
            <person name="Salas D."/>
            <person name="Schlacht A."/>
            <person name="Suga H."/>
            <person name="Archibald J."/>
            <person name="Ball S.G."/>
            <person name="Clark G."/>
            <person name="Dacks J."/>
            <person name="Van Der Giezen M."/>
            <person name="Tsaousis A."/>
            <person name="Roger A."/>
        </authorList>
    </citation>
    <scope>NUCLEOTIDE SEQUENCE [LARGE SCALE GENOMIC DNA]</scope>
    <source>
        <strain evidence="2">ATCC 50177 / NandII</strain>
    </source>
</reference>
<keyword evidence="2" id="KW-1185">Reference proteome</keyword>
<protein>
    <submittedName>
        <fullName evidence="1">Uncharacterized protein</fullName>
    </submittedName>
</protein>
<evidence type="ECO:0000313" key="1">
    <source>
        <dbReference type="EMBL" id="OAO14819.1"/>
    </source>
</evidence>
<gene>
    <name evidence="1" type="ORF">AV274_3523</name>
</gene>
<proteinExistence type="predicted"/>
<comment type="caution">
    <text evidence="1">The sequence shown here is derived from an EMBL/GenBank/DDBJ whole genome shotgun (WGS) entry which is preliminary data.</text>
</comment>
<accession>A0A196SFS0</accession>